<evidence type="ECO:0000313" key="3">
    <source>
        <dbReference type="Proteomes" id="UP000314987"/>
    </source>
</evidence>
<keyword evidence="3" id="KW-1185">Reference proteome</keyword>
<proteinExistence type="predicted"/>
<evidence type="ECO:0000313" key="2">
    <source>
        <dbReference type="Ensembl" id="ENSVURP00010031491.1"/>
    </source>
</evidence>
<name>A0A4X2MAM6_VOMUR</name>
<dbReference type="Proteomes" id="UP000314987">
    <property type="component" value="Unassembled WGS sequence"/>
</dbReference>
<evidence type="ECO:0000256" key="1">
    <source>
        <dbReference type="SAM" id="MobiDB-lite"/>
    </source>
</evidence>
<sequence length="169" mass="18814">MLDSSVADQMTRLKLKLLEKKLEAERENMEDGLEPSLPVPRSYDAEDAVLQSALRRRKDLLHKLQEQHLLEELSDPYSWGGNPRRSYRAEVPPVQIYPPFPAGPQPEQPRIIQQTVREALLSSDSDSSAGRCRETMVTPLPPQKDWGRGLGVAKQFVVTGGGVSGDLNG</sequence>
<dbReference type="PANTHER" id="PTHR28604:SF2">
    <property type="entry name" value="RIKEN CDNA 2610028H24 GENE"/>
    <property type="match status" value="1"/>
</dbReference>
<reference evidence="3" key="1">
    <citation type="submission" date="2018-12" db="EMBL/GenBank/DDBJ databases">
        <authorList>
            <person name="Yazar S."/>
        </authorList>
    </citation>
    <scope>NUCLEOTIDE SEQUENCE [LARGE SCALE GENOMIC DNA]</scope>
</reference>
<reference evidence="2" key="3">
    <citation type="submission" date="2025-09" db="UniProtKB">
        <authorList>
            <consortium name="Ensembl"/>
        </authorList>
    </citation>
    <scope>IDENTIFICATION</scope>
</reference>
<dbReference type="GeneTree" id="ENSGT00390000011514"/>
<reference evidence="2" key="2">
    <citation type="submission" date="2025-08" db="UniProtKB">
        <authorList>
            <consortium name="Ensembl"/>
        </authorList>
    </citation>
    <scope>IDENTIFICATION</scope>
</reference>
<feature type="region of interest" description="Disordered" evidence="1">
    <location>
        <begin position="122"/>
        <end position="145"/>
    </location>
</feature>
<accession>A0A4X2MAM6</accession>
<dbReference type="Ensembl" id="ENSVURT00010035869.1">
    <property type="protein sequence ID" value="ENSVURP00010031491.1"/>
    <property type="gene ID" value="ENSVURG00010024082.1"/>
</dbReference>
<dbReference type="PANTHER" id="PTHR28604">
    <property type="match status" value="1"/>
</dbReference>
<protein>
    <submittedName>
        <fullName evidence="2">Uncharacterized protein</fullName>
    </submittedName>
</protein>
<dbReference type="AlphaFoldDB" id="A0A4X2MAM6"/>
<organism evidence="2 3">
    <name type="scientific">Vombatus ursinus</name>
    <name type="common">Common wombat</name>
    <dbReference type="NCBI Taxonomy" id="29139"/>
    <lineage>
        <taxon>Eukaryota</taxon>
        <taxon>Metazoa</taxon>
        <taxon>Chordata</taxon>
        <taxon>Craniata</taxon>
        <taxon>Vertebrata</taxon>
        <taxon>Euteleostomi</taxon>
        <taxon>Mammalia</taxon>
        <taxon>Metatheria</taxon>
        <taxon>Diprotodontia</taxon>
        <taxon>Vombatidae</taxon>
        <taxon>Vombatus</taxon>
    </lineage>
</organism>
<dbReference type="InterPro" id="IPR038915">
    <property type="entry name" value="PRR29-like"/>
</dbReference>